<accession>A0A9P4G7A5</accession>
<sequence>MSNKQTAPPSACLPPSPNCRQAAHPKAFVAGAMHLSQAAGLPLPRNRWLSDGPTAISVQHRGQTVVVAARDTDNENCATQKHRELQVILRKDEALSSPPNELNRMLQHEVAAPHKTCKDRTEDVCPRPAQGLCTPGRMPIATRSPTPEGDRLLQTPVNPHRAVRWAMHPLGNLVC</sequence>
<dbReference type="AlphaFoldDB" id="A0A9P4G7A5"/>
<comment type="caution">
    <text evidence="1">The sequence shown here is derived from an EMBL/GenBank/DDBJ whole genome shotgun (WGS) entry which is preliminary data.</text>
</comment>
<gene>
    <name evidence="1" type="ORF">K460DRAFT_360034</name>
</gene>
<reference evidence="1" key="1">
    <citation type="submission" date="2020-01" db="EMBL/GenBank/DDBJ databases">
        <authorList>
            <consortium name="DOE Joint Genome Institute"/>
            <person name="Haridas S."/>
            <person name="Albert R."/>
            <person name="Binder M."/>
            <person name="Bloem J."/>
            <person name="Labutti K."/>
            <person name="Salamov A."/>
            <person name="Andreopoulos B."/>
            <person name="Baker S.E."/>
            <person name="Barry K."/>
            <person name="Bills G."/>
            <person name="Bluhm B.H."/>
            <person name="Cannon C."/>
            <person name="Castanera R."/>
            <person name="Culley D.E."/>
            <person name="Daum C."/>
            <person name="Ezra D."/>
            <person name="Gonzalez J.B."/>
            <person name="Henrissat B."/>
            <person name="Kuo A."/>
            <person name="Liang C."/>
            <person name="Lipzen A."/>
            <person name="Lutzoni F."/>
            <person name="Magnuson J."/>
            <person name="Mondo S."/>
            <person name="Nolan M."/>
            <person name="Ohm R."/>
            <person name="Pangilinan J."/>
            <person name="Park H.-J."/>
            <person name="Ramirez L."/>
            <person name="Alfaro M."/>
            <person name="Sun H."/>
            <person name="Tritt A."/>
            <person name="Yoshinaga Y."/>
            <person name="Zwiers L.-H."/>
            <person name="Turgeon B.G."/>
            <person name="Goodwin S.B."/>
            <person name="Spatafora J.W."/>
            <person name="Crous P.W."/>
            <person name="Grigoriev I.V."/>
        </authorList>
    </citation>
    <scope>NUCLEOTIDE SEQUENCE</scope>
    <source>
        <strain evidence="1">CBS 394.84</strain>
    </source>
</reference>
<name>A0A9P4G7A5_9PLEO</name>
<protein>
    <submittedName>
        <fullName evidence="1">Uncharacterized protein</fullName>
    </submittedName>
</protein>
<dbReference type="Proteomes" id="UP000800039">
    <property type="component" value="Unassembled WGS sequence"/>
</dbReference>
<dbReference type="EMBL" id="ML976620">
    <property type="protein sequence ID" value="KAF1840345.1"/>
    <property type="molecule type" value="Genomic_DNA"/>
</dbReference>
<dbReference type="RefSeq" id="XP_040782908.1">
    <property type="nucleotide sequence ID" value="XM_040932244.1"/>
</dbReference>
<organism evidence="1 2">
    <name type="scientific">Cucurbitaria berberidis CBS 394.84</name>
    <dbReference type="NCBI Taxonomy" id="1168544"/>
    <lineage>
        <taxon>Eukaryota</taxon>
        <taxon>Fungi</taxon>
        <taxon>Dikarya</taxon>
        <taxon>Ascomycota</taxon>
        <taxon>Pezizomycotina</taxon>
        <taxon>Dothideomycetes</taxon>
        <taxon>Pleosporomycetidae</taxon>
        <taxon>Pleosporales</taxon>
        <taxon>Pleosporineae</taxon>
        <taxon>Cucurbitariaceae</taxon>
        <taxon>Cucurbitaria</taxon>
    </lineage>
</organism>
<evidence type="ECO:0000313" key="2">
    <source>
        <dbReference type="Proteomes" id="UP000800039"/>
    </source>
</evidence>
<proteinExistence type="predicted"/>
<dbReference type="GeneID" id="63849495"/>
<evidence type="ECO:0000313" key="1">
    <source>
        <dbReference type="EMBL" id="KAF1840345.1"/>
    </source>
</evidence>
<keyword evidence="2" id="KW-1185">Reference proteome</keyword>